<dbReference type="EMBL" id="LT670848">
    <property type="protein sequence ID" value="SHM55595.1"/>
    <property type="molecule type" value="Genomic_DNA"/>
</dbReference>
<accession>A0A1M7JRS1</accession>
<organism evidence="2 3">
    <name type="scientific">Salegentibacter salegens</name>
    <dbReference type="NCBI Taxonomy" id="143223"/>
    <lineage>
        <taxon>Bacteria</taxon>
        <taxon>Pseudomonadati</taxon>
        <taxon>Bacteroidota</taxon>
        <taxon>Flavobacteriia</taxon>
        <taxon>Flavobacteriales</taxon>
        <taxon>Flavobacteriaceae</taxon>
        <taxon>Salegentibacter</taxon>
    </lineage>
</organism>
<reference evidence="3" key="1">
    <citation type="submission" date="2016-11" db="EMBL/GenBank/DDBJ databases">
        <authorList>
            <person name="Varghese N."/>
            <person name="Submissions S."/>
        </authorList>
    </citation>
    <scope>NUCLEOTIDE SEQUENCE [LARGE SCALE GENOMIC DNA]</scope>
    <source>
        <strain evidence="3">ACAM 48</strain>
    </source>
</reference>
<gene>
    <name evidence="2" type="ORF">SAMN05878281_1086</name>
</gene>
<evidence type="ECO:0000256" key="1">
    <source>
        <dbReference type="SAM" id="MobiDB-lite"/>
    </source>
</evidence>
<keyword evidence="3" id="KW-1185">Reference proteome</keyword>
<evidence type="ECO:0000313" key="3">
    <source>
        <dbReference type="Proteomes" id="UP000190235"/>
    </source>
</evidence>
<protein>
    <submittedName>
        <fullName evidence="2">Uncharacterized protein</fullName>
    </submittedName>
</protein>
<feature type="region of interest" description="Disordered" evidence="1">
    <location>
        <begin position="1"/>
        <end position="30"/>
    </location>
</feature>
<proteinExistence type="predicted"/>
<name>A0A1M7JRS1_9FLAO</name>
<evidence type="ECO:0000313" key="2">
    <source>
        <dbReference type="EMBL" id="SHM55595.1"/>
    </source>
</evidence>
<sequence>MLLVKDELHGSLLNKKNPGRPKPTGMLTTN</sequence>
<dbReference type="Proteomes" id="UP000190235">
    <property type="component" value="Chromosome I"/>
</dbReference>
<dbReference type="AlphaFoldDB" id="A0A1M7JRS1"/>